<feature type="transmembrane region" description="Helical" evidence="11">
    <location>
        <begin position="98"/>
        <end position="120"/>
    </location>
</feature>
<dbReference type="PANTHER" id="PTHR26452">
    <property type="entry name" value="OLFACTORY RECEPTOR"/>
    <property type="match status" value="1"/>
</dbReference>
<sequence>MKDINQTKVSEFILRGVSDVPYLQLPLFMVFFLIYLASLVGNSLIVLLICHDSHLHTPMYLFLCNLAGLDIFYSSVTSPKILTDFFSKVKTITASSCITQFFFFFSFICIELYLLAVMSYDRYIAICHPLHYIQIMHPKICAQMVSASWVIGFLTSLIHTLCILRLNFCGPNVINSFFCDLPQLFLLSCTDTFINVFVMFLVGILMGSGALSMTFVPYIRIFRTIMGIHSQKGKMKAFSTCTSHLTVVFIFYGTLIFTYLRPNPTSTASEDRLVSIDHLVPIIYMVITPLLNPLIYSLQNKDLKTAQRRILYCKAWEILAQHNNANCELDEQFNFM</sequence>
<dbReference type="InterPro" id="IPR000276">
    <property type="entry name" value="GPCR_Rhodpsn"/>
</dbReference>
<keyword evidence="6 10" id="KW-0297">G-protein coupled receptor</keyword>
<feature type="transmembrane region" description="Helical" evidence="11">
    <location>
        <begin position="27"/>
        <end position="48"/>
    </location>
</feature>
<dbReference type="Pfam" id="PF13853">
    <property type="entry name" value="7tm_4"/>
    <property type="match status" value="1"/>
</dbReference>
<gene>
    <name evidence="13" type="ORF">SPARVUS_LOCUS14846480</name>
</gene>
<evidence type="ECO:0000256" key="4">
    <source>
        <dbReference type="ARBA" id="ARBA00022725"/>
    </source>
</evidence>
<evidence type="ECO:0000256" key="1">
    <source>
        <dbReference type="ARBA" id="ARBA00004651"/>
    </source>
</evidence>
<dbReference type="PRINTS" id="PR00245">
    <property type="entry name" value="OLFACTORYR"/>
</dbReference>
<feature type="transmembrane region" description="Helical" evidence="11">
    <location>
        <begin position="279"/>
        <end position="298"/>
    </location>
</feature>
<dbReference type="PROSITE" id="PS50262">
    <property type="entry name" value="G_PROTEIN_RECEP_F1_2"/>
    <property type="match status" value="1"/>
</dbReference>
<keyword evidence="7 11" id="KW-0472">Membrane</keyword>
<dbReference type="PROSITE" id="PS00237">
    <property type="entry name" value="G_PROTEIN_RECEP_F1_1"/>
    <property type="match status" value="1"/>
</dbReference>
<keyword evidence="4 11" id="KW-0552">Olfaction</keyword>
<dbReference type="PRINTS" id="PR00237">
    <property type="entry name" value="GPCRRHODOPSN"/>
</dbReference>
<reference evidence="13" key="1">
    <citation type="submission" date="2023-05" db="EMBL/GenBank/DDBJ databases">
        <authorList>
            <person name="Stuckert A."/>
        </authorList>
    </citation>
    <scope>NUCLEOTIDE SEQUENCE</scope>
</reference>
<feature type="transmembrane region" description="Helical" evidence="11">
    <location>
        <begin position="237"/>
        <end position="259"/>
    </location>
</feature>
<evidence type="ECO:0000313" key="14">
    <source>
        <dbReference type="Proteomes" id="UP001162483"/>
    </source>
</evidence>
<organism evidence="13 14">
    <name type="scientific">Staurois parvus</name>
    <dbReference type="NCBI Taxonomy" id="386267"/>
    <lineage>
        <taxon>Eukaryota</taxon>
        <taxon>Metazoa</taxon>
        <taxon>Chordata</taxon>
        <taxon>Craniata</taxon>
        <taxon>Vertebrata</taxon>
        <taxon>Euteleostomi</taxon>
        <taxon>Amphibia</taxon>
        <taxon>Batrachia</taxon>
        <taxon>Anura</taxon>
        <taxon>Neobatrachia</taxon>
        <taxon>Ranoidea</taxon>
        <taxon>Ranidae</taxon>
        <taxon>Staurois</taxon>
    </lineage>
</organism>
<dbReference type="InterPro" id="IPR017452">
    <property type="entry name" value="GPCR_Rhodpsn_7TM"/>
</dbReference>
<keyword evidence="3 10" id="KW-0812">Transmembrane</keyword>
<evidence type="ECO:0000256" key="10">
    <source>
        <dbReference type="RuleBase" id="RU000688"/>
    </source>
</evidence>
<keyword evidence="2 11" id="KW-1003">Cell membrane</keyword>
<comment type="similarity">
    <text evidence="10">Belongs to the G-protein coupled receptor 1 family.</text>
</comment>
<evidence type="ECO:0000256" key="2">
    <source>
        <dbReference type="ARBA" id="ARBA00022475"/>
    </source>
</evidence>
<feature type="transmembrane region" description="Helical" evidence="11">
    <location>
        <begin position="193"/>
        <end position="216"/>
    </location>
</feature>
<dbReference type="InterPro" id="IPR050516">
    <property type="entry name" value="Olfactory_GPCR"/>
</dbReference>
<comment type="caution">
    <text evidence="13">The sequence shown here is derived from an EMBL/GenBank/DDBJ whole genome shotgun (WGS) entry which is preliminary data.</text>
</comment>
<accession>A0ABN9GW83</accession>
<keyword evidence="11" id="KW-0716">Sensory transduction</keyword>
<feature type="domain" description="G-protein coupled receptors family 1 profile" evidence="12">
    <location>
        <begin position="41"/>
        <end position="296"/>
    </location>
</feature>
<evidence type="ECO:0000256" key="3">
    <source>
        <dbReference type="ARBA" id="ARBA00022692"/>
    </source>
</evidence>
<keyword evidence="5 11" id="KW-1133">Transmembrane helix</keyword>
<evidence type="ECO:0000256" key="11">
    <source>
        <dbReference type="RuleBase" id="RU363047"/>
    </source>
</evidence>
<evidence type="ECO:0000313" key="13">
    <source>
        <dbReference type="EMBL" id="CAI9613189.1"/>
    </source>
</evidence>
<evidence type="ECO:0000256" key="9">
    <source>
        <dbReference type="ARBA" id="ARBA00023224"/>
    </source>
</evidence>
<comment type="subcellular location">
    <subcellularLocation>
        <location evidence="1 11">Cell membrane</location>
        <topology evidence="1 11">Multi-pass membrane protein</topology>
    </subcellularLocation>
</comment>
<feature type="transmembrane region" description="Helical" evidence="11">
    <location>
        <begin position="140"/>
        <end position="166"/>
    </location>
</feature>
<evidence type="ECO:0000259" key="12">
    <source>
        <dbReference type="PROSITE" id="PS50262"/>
    </source>
</evidence>
<dbReference type="Proteomes" id="UP001162483">
    <property type="component" value="Unassembled WGS sequence"/>
</dbReference>
<evidence type="ECO:0000256" key="7">
    <source>
        <dbReference type="ARBA" id="ARBA00023136"/>
    </source>
</evidence>
<dbReference type="Gene3D" id="1.20.1070.10">
    <property type="entry name" value="Rhodopsin 7-helix transmembrane proteins"/>
    <property type="match status" value="1"/>
</dbReference>
<dbReference type="EMBL" id="CATNWA010019434">
    <property type="protein sequence ID" value="CAI9613189.1"/>
    <property type="molecule type" value="Genomic_DNA"/>
</dbReference>
<protein>
    <recommendedName>
        <fullName evidence="11">Olfactory receptor</fullName>
    </recommendedName>
</protein>
<feature type="transmembrane region" description="Helical" evidence="11">
    <location>
        <begin position="60"/>
        <end position="78"/>
    </location>
</feature>
<keyword evidence="14" id="KW-1185">Reference proteome</keyword>
<name>A0ABN9GW83_9NEOB</name>
<evidence type="ECO:0000256" key="8">
    <source>
        <dbReference type="ARBA" id="ARBA00023170"/>
    </source>
</evidence>
<dbReference type="InterPro" id="IPR000725">
    <property type="entry name" value="Olfact_rcpt"/>
</dbReference>
<evidence type="ECO:0000256" key="6">
    <source>
        <dbReference type="ARBA" id="ARBA00023040"/>
    </source>
</evidence>
<keyword evidence="8 10" id="KW-0675">Receptor</keyword>
<proteinExistence type="inferred from homology"/>
<evidence type="ECO:0000256" key="5">
    <source>
        <dbReference type="ARBA" id="ARBA00022989"/>
    </source>
</evidence>
<keyword evidence="9 10" id="KW-0807">Transducer</keyword>
<dbReference type="SUPFAM" id="SSF81321">
    <property type="entry name" value="Family A G protein-coupled receptor-like"/>
    <property type="match status" value="1"/>
</dbReference>